<dbReference type="AlphaFoldDB" id="A0A917AHH3"/>
<dbReference type="Pfam" id="PF01740">
    <property type="entry name" value="STAS"/>
    <property type="match status" value="1"/>
</dbReference>
<keyword evidence="3" id="KW-1185">Reference proteome</keyword>
<organism evidence="2 3">
    <name type="scientific">Actibacterium pelagium</name>
    <dbReference type="NCBI Taxonomy" id="2029103"/>
    <lineage>
        <taxon>Bacteria</taxon>
        <taxon>Pseudomonadati</taxon>
        <taxon>Pseudomonadota</taxon>
        <taxon>Alphaproteobacteria</taxon>
        <taxon>Rhodobacterales</taxon>
        <taxon>Roseobacteraceae</taxon>
        <taxon>Actibacterium</taxon>
    </lineage>
</organism>
<sequence>MLLDVKFQGNGIAIFHATGGELHANSLERLEELCDVMQRQGKIGIILELSGLRRVSAGGLAALVELVSLRRDQEIGICSPPEKLLRLIEQLGLYRGLPIYKDLPNALRSSQFKRCHLRGLRCVVFCSSQSRGILDQAGPSEMLDVLGKPLIHRVLDGLADYGCSITYLKPGRNARRLASYLSGEQVIGQSQFLLGAEMGAASEELGSLLRHLVDSQISGQDDLLILPGDQLNTADLGAFVEHHKDSRADLSVMVTEEGTNGAPSDQDMDLWEPSGIMIRPELIPHLPTDGCQSLSELACFLRRKKRKVAVYRAGARLLHVNSVTSYQHVLTSLMTSPIDGVLPFGTAAEAGIWHGAGSRVSARAKITGPVFIGDGAEVPRNVRLIGPVVIGAGVKIPSRTLVRNSIILSDQTLETGALVDGKLVLNDRQLSLSAPAAPRHLLTIPHEIPELDVLQEPQEKLA</sequence>
<dbReference type="SUPFAM" id="SSF52091">
    <property type="entry name" value="SpoIIaa-like"/>
    <property type="match status" value="1"/>
</dbReference>
<gene>
    <name evidence="2" type="ORF">GCM10011517_22200</name>
</gene>
<dbReference type="Gene3D" id="3.30.750.24">
    <property type="entry name" value="STAS domain"/>
    <property type="match status" value="1"/>
</dbReference>
<dbReference type="PROSITE" id="PS50801">
    <property type="entry name" value="STAS"/>
    <property type="match status" value="1"/>
</dbReference>
<reference evidence="2" key="2">
    <citation type="submission" date="2020-09" db="EMBL/GenBank/DDBJ databases">
        <authorList>
            <person name="Sun Q."/>
            <person name="Zhou Y."/>
        </authorList>
    </citation>
    <scope>NUCLEOTIDE SEQUENCE</scope>
    <source>
        <strain evidence="2">CGMCC 1.16012</strain>
    </source>
</reference>
<evidence type="ECO:0000313" key="3">
    <source>
        <dbReference type="Proteomes" id="UP000606730"/>
    </source>
</evidence>
<comment type="caution">
    <text evidence="2">The sequence shown here is derived from an EMBL/GenBank/DDBJ whole genome shotgun (WGS) entry which is preliminary data.</text>
</comment>
<proteinExistence type="predicted"/>
<evidence type="ECO:0000259" key="1">
    <source>
        <dbReference type="PROSITE" id="PS50801"/>
    </source>
</evidence>
<dbReference type="CDD" id="cd07043">
    <property type="entry name" value="STAS_anti-anti-sigma_factors"/>
    <property type="match status" value="1"/>
</dbReference>
<dbReference type="Gene3D" id="2.160.10.10">
    <property type="entry name" value="Hexapeptide repeat proteins"/>
    <property type="match status" value="1"/>
</dbReference>
<dbReference type="OrthoDB" id="9801810at2"/>
<dbReference type="RefSeq" id="WP_095594145.1">
    <property type="nucleotide sequence ID" value="NZ_BMKN01000002.1"/>
</dbReference>
<reference evidence="2" key="1">
    <citation type="journal article" date="2014" name="Int. J. Syst. Evol. Microbiol.">
        <title>Complete genome sequence of Corynebacterium casei LMG S-19264T (=DSM 44701T), isolated from a smear-ripened cheese.</title>
        <authorList>
            <consortium name="US DOE Joint Genome Institute (JGI-PGF)"/>
            <person name="Walter F."/>
            <person name="Albersmeier A."/>
            <person name="Kalinowski J."/>
            <person name="Ruckert C."/>
        </authorList>
    </citation>
    <scope>NUCLEOTIDE SEQUENCE</scope>
    <source>
        <strain evidence="2">CGMCC 1.16012</strain>
    </source>
</reference>
<dbReference type="InterPro" id="IPR050486">
    <property type="entry name" value="Mannose-1P_guanyltransferase"/>
</dbReference>
<name>A0A917AHH3_9RHOB</name>
<dbReference type="PANTHER" id="PTHR22572">
    <property type="entry name" value="SUGAR-1-PHOSPHATE GUANYL TRANSFERASE"/>
    <property type="match status" value="1"/>
</dbReference>
<accession>A0A917AHH3</accession>
<dbReference type="InterPro" id="IPR029044">
    <property type="entry name" value="Nucleotide-diphossugar_trans"/>
</dbReference>
<dbReference type="Proteomes" id="UP000606730">
    <property type="component" value="Unassembled WGS sequence"/>
</dbReference>
<protein>
    <recommendedName>
        <fullName evidence="1">STAS domain-containing protein</fullName>
    </recommendedName>
</protein>
<dbReference type="EMBL" id="BMKN01000002">
    <property type="protein sequence ID" value="GGE54167.1"/>
    <property type="molecule type" value="Genomic_DNA"/>
</dbReference>
<dbReference type="InterPro" id="IPR002645">
    <property type="entry name" value="STAS_dom"/>
</dbReference>
<evidence type="ECO:0000313" key="2">
    <source>
        <dbReference type="EMBL" id="GGE54167.1"/>
    </source>
</evidence>
<dbReference type="SUPFAM" id="SSF53448">
    <property type="entry name" value="Nucleotide-diphospho-sugar transferases"/>
    <property type="match status" value="1"/>
</dbReference>
<dbReference type="Gene3D" id="3.90.550.10">
    <property type="entry name" value="Spore Coat Polysaccharide Biosynthesis Protein SpsA, Chain A"/>
    <property type="match status" value="1"/>
</dbReference>
<dbReference type="InterPro" id="IPR036513">
    <property type="entry name" value="STAS_dom_sf"/>
</dbReference>
<feature type="domain" description="STAS" evidence="1">
    <location>
        <begin position="10"/>
        <end position="110"/>
    </location>
</feature>